<protein>
    <submittedName>
        <fullName evidence="2">DUF6507 family protein</fullName>
    </submittedName>
</protein>
<keyword evidence="3" id="KW-1185">Reference proteome</keyword>
<evidence type="ECO:0000313" key="3">
    <source>
        <dbReference type="Proteomes" id="UP001216579"/>
    </source>
</evidence>
<dbReference type="RefSeq" id="WP_276095789.1">
    <property type="nucleotide sequence ID" value="NZ_JARJBC010000020.1"/>
</dbReference>
<comment type="caution">
    <text evidence="2">The sequence shown here is derived from an EMBL/GenBank/DDBJ whole genome shotgun (WGS) entry which is preliminary data.</text>
</comment>
<name>A0ABT5ZUQ8_9ACTN</name>
<reference evidence="2 3" key="1">
    <citation type="submission" date="2023-03" db="EMBL/GenBank/DDBJ databases">
        <title>Draft genome sequence of Streptomyces sp. RB6PN23 isolated from peat swamp forest in Thailand.</title>
        <authorList>
            <person name="Klaysubun C."/>
            <person name="Duangmal K."/>
        </authorList>
    </citation>
    <scope>NUCLEOTIDE SEQUENCE [LARGE SCALE GENOMIC DNA]</scope>
    <source>
        <strain evidence="2 3">RB6PN23</strain>
    </source>
</reference>
<evidence type="ECO:0000313" key="2">
    <source>
        <dbReference type="EMBL" id="MDF3292748.1"/>
    </source>
</evidence>
<proteinExistence type="predicted"/>
<gene>
    <name evidence="2" type="ORF">P3G67_26710</name>
</gene>
<accession>A0ABT5ZUQ8</accession>
<dbReference type="Pfam" id="PF20117">
    <property type="entry name" value="DUF6507"/>
    <property type="match status" value="1"/>
</dbReference>
<dbReference type="Proteomes" id="UP001216579">
    <property type="component" value="Unassembled WGS sequence"/>
</dbReference>
<organism evidence="2 3">
    <name type="scientific">Streptomyces silvisoli</name>
    <dbReference type="NCBI Taxonomy" id="3034235"/>
    <lineage>
        <taxon>Bacteria</taxon>
        <taxon>Bacillati</taxon>
        <taxon>Actinomycetota</taxon>
        <taxon>Actinomycetes</taxon>
        <taxon>Kitasatosporales</taxon>
        <taxon>Streptomycetaceae</taxon>
        <taxon>Streptomyces</taxon>
    </lineage>
</organism>
<feature type="region of interest" description="Disordered" evidence="1">
    <location>
        <begin position="114"/>
        <end position="136"/>
    </location>
</feature>
<dbReference type="InterPro" id="IPR045436">
    <property type="entry name" value="DUF6507"/>
</dbReference>
<sequence length="136" mass="13717">MSHPAGRWNIDPAGVSTVVGKTGDIAKGLQDQVTAYGTHLQSAAKDAGTISKGGSGDYGGKDGMGLVALALSNFAEATKGQLEFMAERSGKSLTGAVDATKDYLNGDLEMAAQAQSNALKDTTPPPVALPPAGGKK</sequence>
<dbReference type="EMBL" id="JARJBC010000020">
    <property type="protein sequence ID" value="MDF3292748.1"/>
    <property type="molecule type" value="Genomic_DNA"/>
</dbReference>
<evidence type="ECO:0000256" key="1">
    <source>
        <dbReference type="SAM" id="MobiDB-lite"/>
    </source>
</evidence>